<dbReference type="RefSeq" id="WP_133820362.1">
    <property type="nucleotide sequence ID" value="NZ_SNZH01000013.1"/>
</dbReference>
<evidence type="ECO:0000313" key="3">
    <source>
        <dbReference type="Proteomes" id="UP000295293"/>
    </source>
</evidence>
<protein>
    <recommendedName>
        <fullName evidence="4">TonB family protein</fullName>
    </recommendedName>
</protein>
<feature type="signal peptide" evidence="1">
    <location>
        <begin position="1"/>
        <end position="26"/>
    </location>
</feature>
<reference evidence="2 3" key="1">
    <citation type="submission" date="2019-03" db="EMBL/GenBank/DDBJ databases">
        <title>Genomic Encyclopedia of Type Strains, Phase IV (KMG-IV): sequencing the most valuable type-strain genomes for metagenomic binning, comparative biology and taxonomic classification.</title>
        <authorList>
            <person name="Goeker M."/>
        </authorList>
    </citation>
    <scope>NUCLEOTIDE SEQUENCE [LARGE SCALE GENOMIC DNA]</scope>
    <source>
        <strain evidence="2 3">DSM 21667</strain>
    </source>
</reference>
<dbReference type="AlphaFoldDB" id="A0A4R6YQX5"/>
<feature type="chain" id="PRO_5020421507" description="TonB family protein" evidence="1">
    <location>
        <begin position="27"/>
        <end position="166"/>
    </location>
</feature>
<dbReference type="Proteomes" id="UP000295293">
    <property type="component" value="Unassembled WGS sequence"/>
</dbReference>
<evidence type="ECO:0008006" key="4">
    <source>
        <dbReference type="Google" id="ProtNLM"/>
    </source>
</evidence>
<evidence type="ECO:0000256" key="1">
    <source>
        <dbReference type="SAM" id="SignalP"/>
    </source>
</evidence>
<gene>
    <name evidence="2" type="ORF">DFR29_113113</name>
</gene>
<sequence>MRRPLSPSLFLAAGALLALGAAAALAQNEPRPVAAKDLAKYWLVASDAMEALVPNTGVNLHTPSCAVVRYVINADGSTSDVVLEKLVPMGDLGVVATSAIKSLRYAPASNNQALTPVLTRVTLPLNLPPVRGTPEQRARVEAQRSQVLAGCDATGAAPTPAAAKSS</sequence>
<comment type="caution">
    <text evidence="2">The sequence shown here is derived from an EMBL/GenBank/DDBJ whole genome shotgun (WGS) entry which is preliminary data.</text>
</comment>
<accession>A0A4R6YQX5</accession>
<organism evidence="2 3">
    <name type="scientific">Tahibacter aquaticus</name>
    <dbReference type="NCBI Taxonomy" id="520092"/>
    <lineage>
        <taxon>Bacteria</taxon>
        <taxon>Pseudomonadati</taxon>
        <taxon>Pseudomonadota</taxon>
        <taxon>Gammaproteobacteria</taxon>
        <taxon>Lysobacterales</taxon>
        <taxon>Rhodanobacteraceae</taxon>
        <taxon>Tahibacter</taxon>
    </lineage>
</organism>
<name>A0A4R6YQX5_9GAMM</name>
<keyword evidence="1" id="KW-0732">Signal</keyword>
<dbReference type="EMBL" id="SNZH01000013">
    <property type="protein sequence ID" value="TDR40413.1"/>
    <property type="molecule type" value="Genomic_DNA"/>
</dbReference>
<evidence type="ECO:0000313" key="2">
    <source>
        <dbReference type="EMBL" id="TDR40413.1"/>
    </source>
</evidence>
<dbReference type="SUPFAM" id="SSF74653">
    <property type="entry name" value="TolA/TonB C-terminal domain"/>
    <property type="match status" value="1"/>
</dbReference>
<proteinExistence type="predicted"/>
<dbReference type="OrthoDB" id="5957272at2"/>
<keyword evidence="3" id="KW-1185">Reference proteome</keyword>